<name>A0ABW7UVR0_9ACTN</name>
<dbReference type="InterPro" id="IPR006311">
    <property type="entry name" value="TAT_signal"/>
</dbReference>
<dbReference type="PROSITE" id="PS51318">
    <property type="entry name" value="TAT"/>
    <property type="match status" value="1"/>
</dbReference>
<feature type="region of interest" description="Disordered" evidence="1">
    <location>
        <begin position="51"/>
        <end position="80"/>
    </location>
</feature>
<accession>A0ABW7UVR0</accession>
<dbReference type="InterPro" id="IPR006059">
    <property type="entry name" value="SBP"/>
</dbReference>
<proteinExistence type="predicted"/>
<comment type="caution">
    <text evidence="3">The sequence shown here is derived from an EMBL/GenBank/DDBJ whole genome shotgun (WGS) entry which is preliminary data.</text>
</comment>
<feature type="chain" id="PRO_5046795291" evidence="2">
    <location>
        <begin position="22"/>
        <end position="556"/>
    </location>
</feature>
<dbReference type="PROSITE" id="PS51257">
    <property type="entry name" value="PROKAR_LIPOPROTEIN"/>
    <property type="match status" value="1"/>
</dbReference>
<protein>
    <submittedName>
        <fullName evidence="3">Extracellular solute-binding protein</fullName>
    </submittedName>
</protein>
<keyword evidence="4" id="KW-1185">Reference proteome</keyword>
<evidence type="ECO:0000256" key="1">
    <source>
        <dbReference type="SAM" id="MobiDB-lite"/>
    </source>
</evidence>
<dbReference type="SUPFAM" id="SSF53850">
    <property type="entry name" value="Periplasmic binding protein-like II"/>
    <property type="match status" value="1"/>
</dbReference>
<dbReference type="Proteomes" id="UP001611548">
    <property type="component" value="Unassembled WGS sequence"/>
</dbReference>
<sequence>MSSAISRRSVLQALGIGTVLAATGASLTACSSSGGGSGKALGNAGKDLAPWPSYIPHPDAPKPELAPTEKGVQPGFTSYPKDLKQSVAEKPGDGSKVKVWTITWGAPPKSKAKHKLWQALNKELGVDLELTVVPGMEAAQKFAALVAGGELPDIIAVSSNLPNSTELIAAKCQDLTDFLSGDAIKEFPNLAAIPTYAWKAGGRIDGRLFKCPVERPRVGHVVSANVELMKSAGIWVPEIGKLTVEDYTAGLKELSGGKKVAMGGGNAGAYCFNSIVPMFGAPHAFSVKNGKFETQLGTDEFKAGVEQLAAWYKAGVFPKNPDYDSASGFRSGQAATISGPSIGFAGDATAIKDGFTLDVVRPFKPANGARPGHWFSPGADYFTVLKKAPKDRIKLLLRVLDYLAAPFGTKEYELITYGVEGTHFERGEDGSPVQNDFALNGDNKDTLGVGFMACGQQVLFLPSAVPGAAEAVKRRHAFQTEIVEVGLSDPTVGLTSTTWNAKFNELNLFKEDEIKAIVQGRKTLSDWASMVKQWKAKGGDKAAEEFAKEYEAAQKA</sequence>
<evidence type="ECO:0000256" key="2">
    <source>
        <dbReference type="SAM" id="SignalP"/>
    </source>
</evidence>
<evidence type="ECO:0000313" key="4">
    <source>
        <dbReference type="Proteomes" id="UP001611548"/>
    </source>
</evidence>
<organism evidence="3 4">
    <name type="scientific">Streptomyces pathocidini</name>
    <dbReference type="NCBI Taxonomy" id="1650571"/>
    <lineage>
        <taxon>Bacteria</taxon>
        <taxon>Bacillati</taxon>
        <taxon>Actinomycetota</taxon>
        <taxon>Actinomycetes</taxon>
        <taxon>Kitasatosporales</taxon>
        <taxon>Streptomycetaceae</taxon>
        <taxon>Streptomyces</taxon>
    </lineage>
</organism>
<keyword evidence="2" id="KW-0732">Signal</keyword>
<gene>
    <name evidence="3" type="ORF">ACH429_15170</name>
</gene>
<dbReference type="EMBL" id="JBIRWE010000005">
    <property type="protein sequence ID" value="MFI1965429.1"/>
    <property type="molecule type" value="Genomic_DNA"/>
</dbReference>
<dbReference type="Gene3D" id="3.40.190.10">
    <property type="entry name" value="Periplasmic binding protein-like II"/>
    <property type="match status" value="3"/>
</dbReference>
<evidence type="ECO:0000313" key="3">
    <source>
        <dbReference type="EMBL" id="MFI1965429.1"/>
    </source>
</evidence>
<reference evidence="3 4" key="1">
    <citation type="submission" date="2024-10" db="EMBL/GenBank/DDBJ databases">
        <title>The Natural Products Discovery Center: Release of the First 8490 Sequenced Strains for Exploring Actinobacteria Biosynthetic Diversity.</title>
        <authorList>
            <person name="Kalkreuter E."/>
            <person name="Kautsar S.A."/>
            <person name="Yang D."/>
            <person name="Bader C.D."/>
            <person name="Teijaro C.N."/>
            <person name="Fluegel L."/>
            <person name="Davis C.M."/>
            <person name="Simpson J.R."/>
            <person name="Lauterbach L."/>
            <person name="Steele A.D."/>
            <person name="Gui C."/>
            <person name="Meng S."/>
            <person name="Li G."/>
            <person name="Viehrig K."/>
            <person name="Ye F."/>
            <person name="Su P."/>
            <person name="Kiefer A.F."/>
            <person name="Nichols A."/>
            <person name="Cepeda A.J."/>
            <person name="Yan W."/>
            <person name="Fan B."/>
            <person name="Jiang Y."/>
            <person name="Adhikari A."/>
            <person name="Zheng C.-J."/>
            <person name="Schuster L."/>
            <person name="Cowan T.M."/>
            <person name="Smanski M.J."/>
            <person name="Chevrette M.G."/>
            <person name="De Carvalho L.P.S."/>
            <person name="Shen B."/>
        </authorList>
    </citation>
    <scope>NUCLEOTIDE SEQUENCE [LARGE SCALE GENOMIC DNA]</scope>
    <source>
        <strain evidence="3 4">NPDC020327</strain>
    </source>
</reference>
<dbReference type="Pfam" id="PF13416">
    <property type="entry name" value="SBP_bac_8"/>
    <property type="match status" value="1"/>
</dbReference>
<feature type="signal peptide" evidence="2">
    <location>
        <begin position="1"/>
        <end position="21"/>
    </location>
</feature>
<dbReference type="RefSeq" id="WP_055470513.1">
    <property type="nucleotide sequence ID" value="NZ_JBIRWE010000005.1"/>
</dbReference>